<dbReference type="Proteomes" id="UP000320653">
    <property type="component" value="Unassembled WGS sequence"/>
</dbReference>
<sequence length="328" mass="36750">MAFRLRPDRPFTAEFRSVAENQLKKAIGFLENQPDGPHEAIHDARKKFKRVRALYRLIEPDAKDFRRAENARLRDMAKTLSAVRDATALIETVDYLTTEAGSEEEQAALASASNALTKRRDRIAAEEHDLPAKMAAAADTCRAAIAALDGLELDDHHRRTAKRLGKVWEKQRRKAIAALSQCHDNTHAEAFHDLRKCGQVYWMHLSLLRDAWPSAMAAKQRETKLLVDRLGHEHDLSVLTEIINESPDIFGSSETLALVIGAIITRQQALRHEALDLAEKVFADSAERESDVIALLWLEASRLSGKVHAEKPSDKHIQGQEIALRGVS</sequence>
<comment type="caution">
    <text evidence="2">The sequence shown here is derived from an EMBL/GenBank/DDBJ whole genome shotgun (WGS) entry which is preliminary data.</text>
</comment>
<dbReference type="PANTHER" id="PTHR39339">
    <property type="entry name" value="SLR1444 PROTEIN"/>
    <property type="match status" value="1"/>
</dbReference>
<feature type="domain" description="CHAD" evidence="1">
    <location>
        <begin position="8"/>
        <end position="287"/>
    </location>
</feature>
<dbReference type="Gene3D" id="1.40.20.10">
    <property type="entry name" value="CHAD domain"/>
    <property type="match status" value="1"/>
</dbReference>
<organism evidence="2 3">
    <name type="scientific">Neorhizobium alkalisoli</name>
    <dbReference type="NCBI Taxonomy" id="528178"/>
    <lineage>
        <taxon>Bacteria</taxon>
        <taxon>Pseudomonadati</taxon>
        <taxon>Pseudomonadota</taxon>
        <taxon>Alphaproteobacteria</taxon>
        <taxon>Hyphomicrobiales</taxon>
        <taxon>Rhizobiaceae</taxon>
        <taxon>Rhizobium/Agrobacterium group</taxon>
        <taxon>Neorhizobium</taxon>
    </lineage>
</organism>
<protein>
    <submittedName>
        <fullName evidence="2">CHAD domain-containing protein</fullName>
    </submittedName>
</protein>
<evidence type="ECO:0000259" key="1">
    <source>
        <dbReference type="PROSITE" id="PS51708"/>
    </source>
</evidence>
<dbReference type="Pfam" id="PF05235">
    <property type="entry name" value="CHAD"/>
    <property type="match status" value="1"/>
</dbReference>
<dbReference type="AlphaFoldDB" id="A0A561QNS5"/>
<evidence type="ECO:0000313" key="2">
    <source>
        <dbReference type="EMBL" id="TWF52028.1"/>
    </source>
</evidence>
<reference evidence="2 3" key="1">
    <citation type="submission" date="2019-06" db="EMBL/GenBank/DDBJ databases">
        <title>Sorghum-associated microbial communities from plants grown in Nebraska, USA.</title>
        <authorList>
            <person name="Schachtman D."/>
        </authorList>
    </citation>
    <scope>NUCLEOTIDE SEQUENCE [LARGE SCALE GENOMIC DNA]</scope>
    <source>
        <strain evidence="2 3">1225</strain>
    </source>
</reference>
<dbReference type="OrthoDB" id="9810907at2"/>
<dbReference type="InterPro" id="IPR038186">
    <property type="entry name" value="CHAD_dom_sf"/>
</dbReference>
<gene>
    <name evidence="2" type="ORF">FHW37_105127</name>
</gene>
<keyword evidence="3" id="KW-1185">Reference proteome</keyword>
<accession>A0A561QNS5</accession>
<dbReference type="PANTHER" id="PTHR39339:SF1">
    <property type="entry name" value="CHAD DOMAIN-CONTAINING PROTEIN"/>
    <property type="match status" value="1"/>
</dbReference>
<dbReference type="SMART" id="SM00880">
    <property type="entry name" value="CHAD"/>
    <property type="match status" value="1"/>
</dbReference>
<evidence type="ECO:0000313" key="3">
    <source>
        <dbReference type="Proteomes" id="UP000320653"/>
    </source>
</evidence>
<dbReference type="PROSITE" id="PS51708">
    <property type="entry name" value="CHAD"/>
    <property type="match status" value="1"/>
</dbReference>
<dbReference type="EMBL" id="VIWP01000005">
    <property type="protein sequence ID" value="TWF52028.1"/>
    <property type="molecule type" value="Genomic_DNA"/>
</dbReference>
<proteinExistence type="predicted"/>
<dbReference type="RefSeq" id="WP_145639570.1">
    <property type="nucleotide sequence ID" value="NZ_VIWP01000005.1"/>
</dbReference>
<name>A0A561QNS5_9HYPH</name>
<dbReference type="InterPro" id="IPR007899">
    <property type="entry name" value="CHAD_dom"/>
</dbReference>